<dbReference type="Pfam" id="PF00400">
    <property type="entry name" value="WD40"/>
    <property type="match status" value="2"/>
</dbReference>
<dbReference type="AlphaFoldDB" id="A0A132ALR5"/>
<comment type="caution">
    <text evidence="4">The sequence shown here is derived from an EMBL/GenBank/DDBJ whole genome shotgun (WGS) entry which is preliminary data.</text>
</comment>
<dbReference type="PANTHER" id="PTHR13720:SF55">
    <property type="entry name" value="ECHINODERM MICROTUBULE-ASSOCIATED PROTEIN-LIKE CG42247"/>
    <property type="match status" value="1"/>
</dbReference>
<dbReference type="EMBL" id="JXLN01018310">
    <property type="protein sequence ID" value="KPM11916.1"/>
    <property type="molecule type" value="Genomic_DNA"/>
</dbReference>
<dbReference type="Proteomes" id="UP000616769">
    <property type="component" value="Unassembled WGS sequence"/>
</dbReference>
<organism evidence="4 5">
    <name type="scientific">Sarcoptes scabiei</name>
    <name type="common">Itch mite</name>
    <name type="synonym">Acarus scabiei</name>
    <dbReference type="NCBI Taxonomy" id="52283"/>
    <lineage>
        <taxon>Eukaryota</taxon>
        <taxon>Metazoa</taxon>
        <taxon>Ecdysozoa</taxon>
        <taxon>Arthropoda</taxon>
        <taxon>Chelicerata</taxon>
        <taxon>Arachnida</taxon>
        <taxon>Acari</taxon>
        <taxon>Acariformes</taxon>
        <taxon>Sarcoptiformes</taxon>
        <taxon>Astigmata</taxon>
        <taxon>Psoroptidia</taxon>
        <taxon>Sarcoptoidea</taxon>
        <taxon>Sarcoptidae</taxon>
        <taxon>Sarcoptinae</taxon>
        <taxon>Sarcoptes</taxon>
    </lineage>
</organism>
<proteinExistence type="predicted"/>
<accession>A0A132ALR5</accession>
<keyword evidence="1" id="KW-0853">WD repeat</keyword>
<gene>
    <name evidence="4" type="ORF">QR98_0104950</name>
</gene>
<dbReference type="VEuPathDB" id="VectorBase:SSCA000161"/>
<feature type="compositionally biased region" description="Basic and acidic residues" evidence="3">
    <location>
        <begin position="403"/>
        <end position="412"/>
    </location>
</feature>
<dbReference type="InterPro" id="IPR050630">
    <property type="entry name" value="WD_repeat_EMAP"/>
</dbReference>
<dbReference type="InterPro" id="IPR015943">
    <property type="entry name" value="WD40/YVTN_repeat-like_dom_sf"/>
</dbReference>
<sequence length="424" mass="47421">MHENQSLRANPSSEYIATGHFNEMTMIIKIWSIKTLKTLRILTAKNDFIDMEFTQNSNSIANGSSSIGNMSERLILEYFSSQKQSKIIKTIHCAEFLHDNSLLTGDSIGNLTIWAPFEIDHILEFAIKEVKGHECQLICLKLTKDNILISGDNEGVIKTWDVNENEFRLLNAIKLPSLSGAVTSISFPEKSNESMKIFVGTSNNFILKGSALQTDDYQIIFEGHFMAIRTISVDMKNYIYTASLDKKICKWNTFGLIWKIDSNIQGISSTVYPGIDSQVLAVGSTTGIIIIVDTSSGEVIQYIQLTSVCIGCMSFSPNGNFLAAGCQDGNLHVIPVTDQGRSYDKVSLLKAAYFQYKQGDGSVTDIKFNHNEDFLVSSSYGGKIFIWKLYDYCPSINERLDSNQKKPMDRKVSKIKKVPKKIPS</sequence>
<dbReference type="PROSITE" id="PS50082">
    <property type="entry name" value="WD_REPEATS_2"/>
    <property type="match status" value="2"/>
</dbReference>
<evidence type="ECO:0000313" key="5">
    <source>
        <dbReference type="Proteomes" id="UP000616769"/>
    </source>
</evidence>
<feature type="region of interest" description="Disordered" evidence="3">
    <location>
        <begin position="403"/>
        <end position="424"/>
    </location>
</feature>
<evidence type="ECO:0000256" key="2">
    <source>
        <dbReference type="ARBA" id="ARBA00022737"/>
    </source>
</evidence>
<dbReference type="GO" id="GO:0000226">
    <property type="term" value="P:microtubule cytoskeleton organization"/>
    <property type="evidence" value="ECO:0007669"/>
    <property type="project" value="TreeGrafter"/>
</dbReference>
<evidence type="ECO:0000313" key="4">
    <source>
        <dbReference type="EMBL" id="KPM11916.1"/>
    </source>
</evidence>
<evidence type="ECO:0000256" key="3">
    <source>
        <dbReference type="SAM" id="MobiDB-lite"/>
    </source>
</evidence>
<dbReference type="GO" id="GO:0072686">
    <property type="term" value="C:mitotic spindle"/>
    <property type="evidence" value="ECO:0007669"/>
    <property type="project" value="TreeGrafter"/>
</dbReference>
<keyword evidence="2" id="KW-0677">Repeat</keyword>
<protein>
    <submittedName>
        <fullName evidence="4">Uncharacterized protein</fullName>
    </submittedName>
</protein>
<evidence type="ECO:0000256" key="1">
    <source>
        <dbReference type="ARBA" id="ARBA00022574"/>
    </source>
</evidence>
<dbReference type="SMART" id="SM00320">
    <property type="entry name" value="WD40"/>
    <property type="match status" value="6"/>
</dbReference>
<reference evidence="4 5" key="1">
    <citation type="journal article" date="2015" name="Parasit. Vectors">
        <title>Draft genome of the scabies mite.</title>
        <authorList>
            <person name="Rider S.D.Jr."/>
            <person name="Morgan M.S."/>
            <person name="Arlian L.G."/>
        </authorList>
    </citation>
    <scope>NUCLEOTIDE SEQUENCE [LARGE SCALE GENOMIC DNA]</scope>
    <source>
        <strain evidence="4">Arlian Lab</strain>
    </source>
</reference>
<dbReference type="SUPFAM" id="SSF50978">
    <property type="entry name" value="WD40 repeat-like"/>
    <property type="match status" value="2"/>
</dbReference>
<dbReference type="InterPro" id="IPR001680">
    <property type="entry name" value="WD40_rpt"/>
</dbReference>
<dbReference type="OrthoDB" id="47802at2759"/>
<dbReference type="PANTHER" id="PTHR13720">
    <property type="entry name" value="WD-40 REPEAT PROTEIN"/>
    <property type="match status" value="1"/>
</dbReference>
<name>A0A132ALR5_SARSC</name>
<dbReference type="Gene3D" id="2.130.10.10">
    <property type="entry name" value="YVTN repeat-like/Quinoprotein amine dehydrogenase"/>
    <property type="match status" value="2"/>
</dbReference>
<dbReference type="InterPro" id="IPR036322">
    <property type="entry name" value="WD40_repeat_dom_sf"/>
</dbReference>
<dbReference type="GO" id="GO:0008017">
    <property type="term" value="F:microtubule binding"/>
    <property type="evidence" value="ECO:0007669"/>
    <property type="project" value="TreeGrafter"/>
</dbReference>
<feature type="compositionally biased region" description="Basic residues" evidence="3">
    <location>
        <begin position="413"/>
        <end position="424"/>
    </location>
</feature>